<feature type="transmembrane region" description="Helical" evidence="1">
    <location>
        <begin position="197"/>
        <end position="225"/>
    </location>
</feature>
<name>A0A0D0JF63_9PSED</name>
<dbReference type="Pfam" id="PF03929">
    <property type="entry name" value="PepSY_TM"/>
    <property type="match status" value="1"/>
</dbReference>
<evidence type="ECO:0000256" key="1">
    <source>
        <dbReference type="SAM" id="Phobius"/>
    </source>
</evidence>
<feature type="transmembrane region" description="Helical" evidence="1">
    <location>
        <begin position="358"/>
        <end position="380"/>
    </location>
</feature>
<keyword evidence="1" id="KW-1133">Transmembrane helix</keyword>
<dbReference type="PANTHER" id="PTHR34219:SF4">
    <property type="entry name" value="PEPSY DOMAIN-CONTAINING PROTEIN"/>
    <property type="match status" value="1"/>
</dbReference>
<dbReference type="OrthoDB" id="9776609at2"/>
<feature type="transmembrane region" description="Helical" evidence="1">
    <location>
        <begin position="12"/>
        <end position="36"/>
    </location>
</feature>
<gene>
    <name evidence="2" type="ORF">RU08_22205</name>
</gene>
<proteinExistence type="predicted"/>
<dbReference type="RefSeq" id="WP_042556052.1">
    <property type="nucleotide sequence ID" value="NZ_JXQW01000079.1"/>
</dbReference>
<dbReference type="EMBL" id="JXQW01000079">
    <property type="protein sequence ID" value="KIP93848.1"/>
    <property type="molecule type" value="Genomic_DNA"/>
</dbReference>
<feature type="transmembrane region" description="Helical" evidence="1">
    <location>
        <begin position="153"/>
        <end position="176"/>
    </location>
</feature>
<keyword evidence="1" id="KW-0472">Membrane</keyword>
<organism evidence="2 3">
    <name type="scientific">Pseudomonas fulva</name>
    <dbReference type="NCBI Taxonomy" id="47880"/>
    <lineage>
        <taxon>Bacteria</taxon>
        <taxon>Pseudomonadati</taxon>
        <taxon>Pseudomonadota</taxon>
        <taxon>Gammaproteobacteria</taxon>
        <taxon>Pseudomonadales</taxon>
        <taxon>Pseudomonadaceae</taxon>
        <taxon>Pseudomonas</taxon>
    </lineage>
</organism>
<evidence type="ECO:0000313" key="2">
    <source>
        <dbReference type="EMBL" id="KIP93848.1"/>
    </source>
</evidence>
<feature type="transmembrane region" description="Helical" evidence="1">
    <location>
        <begin position="439"/>
        <end position="457"/>
    </location>
</feature>
<sequence>MKEGFRQSMAWLHTWTGLVVGWVLFFVFVTGTAGYVDDEITRWMEPERPLQVRVEGVERSAMLERGLKRLEQVASNAKSWTITLPHTSLRPRGEQGLAIAWEDLPERGHDFGRRGREELNAETGLPRQEVEPRATGGGAALYEMHYILHYMPYNVGITIVGVCTMLMLLAILTGVITHKKIFKDFFTFRPGKGQRSWLDAHNVISVMALPFFLMITYSGLVFFVFNYMPAGVAAVYGTGNLQQRALFDDLFARDKREHLPASRPQASLEELVQRAEAQWPERGVSSLTISQVKGEPARVDVQRIIGDSVNVYDPVMLSFAAADGQPTLYPDKTHGAGKTHRMLIGLHEGLFADWWLRWLYLIAGLLGCGMIGTGLVLWTVKRRNQHLKRNDGAALFDAYGLRLVEVLNAGTLVGLPVAVAAYFWANRLLPVGMGDRADWEMHCLFLTWGWLFLYASLRPLKKAWLEMAWMAVAAYGLVPVINGLTTDRHLGVTLVEGDWVLAGFDLSMFGLAALFAYGAMKIRRRWLKADAAAALSGKEALA</sequence>
<accession>A0A0D0JF63</accession>
<feature type="transmembrane region" description="Helical" evidence="1">
    <location>
        <begin position="401"/>
        <end position="424"/>
    </location>
</feature>
<evidence type="ECO:0000313" key="3">
    <source>
        <dbReference type="Proteomes" id="UP000032068"/>
    </source>
</evidence>
<dbReference type="Proteomes" id="UP000032068">
    <property type="component" value="Unassembled WGS sequence"/>
</dbReference>
<dbReference type="AlphaFoldDB" id="A0A0D0JF63"/>
<protein>
    <submittedName>
        <fullName evidence="2">Peptidase</fullName>
    </submittedName>
</protein>
<dbReference type="PANTHER" id="PTHR34219">
    <property type="entry name" value="IRON-REGULATED INNER MEMBRANE PROTEIN-RELATED"/>
    <property type="match status" value="1"/>
</dbReference>
<comment type="caution">
    <text evidence="2">The sequence shown here is derived from an EMBL/GenBank/DDBJ whole genome shotgun (WGS) entry which is preliminary data.</text>
</comment>
<dbReference type="InterPro" id="IPR005625">
    <property type="entry name" value="PepSY-ass_TM"/>
</dbReference>
<feature type="transmembrane region" description="Helical" evidence="1">
    <location>
        <begin position="499"/>
        <end position="519"/>
    </location>
</feature>
<keyword evidence="1" id="KW-0812">Transmembrane</keyword>
<feature type="transmembrane region" description="Helical" evidence="1">
    <location>
        <begin position="464"/>
        <end position="484"/>
    </location>
</feature>
<reference evidence="2 3" key="1">
    <citation type="submission" date="2014-12" db="EMBL/GenBank/DDBJ databases">
        <title>16Stimator: statistical estimation of ribosomal gene copy numbers from draft genome assemblies.</title>
        <authorList>
            <person name="Perisin M.A."/>
            <person name="Vetter M."/>
            <person name="Gilbert J.A."/>
            <person name="Bergelson J."/>
        </authorList>
    </citation>
    <scope>NUCLEOTIDE SEQUENCE [LARGE SCALE GENOMIC DNA]</scope>
    <source>
        <strain evidence="2 3">MEJ086</strain>
    </source>
</reference>